<dbReference type="UniPathway" id="UPA00051">
    <property type="reaction ID" value="UER00074"/>
</dbReference>
<dbReference type="GO" id="GO:0009092">
    <property type="term" value="P:homoserine metabolic process"/>
    <property type="evidence" value="ECO:0007669"/>
    <property type="project" value="TreeGrafter"/>
</dbReference>
<keyword evidence="2 4" id="KW-0808">Transferase</keyword>
<evidence type="ECO:0000256" key="1">
    <source>
        <dbReference type="ARBA" id="ARBA00003082"/>
    </source>
</evidence>
<dbReference type="InterPro" id="IPR008220">
    <property type="entry name" value="HAT_MetX-like"/>
</dbReference>
<evidence type="ECO:0000313" key="9">
    <source>
        <dbReference type="Proteomes" id="UP000069906"/>
    </source>
</evidence>
<feature type="active site" evidence="4 5">
    <location>
        <position position="328"/>
    </location>
</feature>
<keyword evidence="9" id="KW-1185">Reference proteome</keyword>
<dbReference type="InterPro" id="IPR029058">
    <property type="entry name" value="AB_hydrolase_fold"/>
</dbReference>
<feature type="binding site" evidence="4">
    <location>
        <position position="228"/>
    </location>
    <ligand>
        <name>substrate</name>
    </ligand>
</feature>
<keyword evidence="4" id="KW-0028">Amino-acid biosynthesis</keyword>
<dbReference type="PANTHER" id="PTHR32268:SF11">
    <property type="entry name" value="HOMOSERINE O-ACETYLTRANSFERASE"/>
    <property type="match status" value="1"/>
</dbReference>
<dbReference type="EMBL" id="CP008874">
    <property type="protein sequence ID" value="AKH98613.1"/>
    <property type="molecule type" value="Genomic_DNA"/>
</dbReference>
<comment type="pathway">
    <text evidence="4">Amino-acid biosynthesis; L-methionine biosynthesis via de novo pathway; O-acetyl-L-homoserine from L-homoserine: step 1/1.</text>
</comment>
<comment type="subunit">
    <text evidence="4">Homodimer.</text>
</comment>
<dbReference type="PATRIC" id="fig|1604004.4.peg.2252"/>
<evidence type="ECO:0000256" key="3">
    <source>
        <dbReference type="ARBA" id="ARBA00049043"/>
    </source>
</evidence>
<dbReference type="SUPFAM" id="SSF53474">
    <property type="entry name" value="alpha/beta-Hydrolases"/>
    <property type="match status" value="1"/>
</dbReference>
<keyword evidence="4" id="KW-0963">Cytoplasm</keyword>
<name>A0A0F7PH78_9EURY</name>
<dbReference type="PIRSF" id="PIRSF000443">
    <property type="entry name" value="Homoser_Ac_trans"/>
    <property type="match status" value="1"/>
</dbReference>
<dbReference type="GO" id="GO:0004414">
    <property type="term" value="F:homoserine O-acetyltransferase activity"/>
    <property type="evidence" value="ECO:0007669"/>
    <property type="project" value="UniProtKB-UniRule"/>
</dbReference>
<dbReference type="EC" id="2.3.1.31" evidence="4"/>
<dbReference type="InterPro" id="IPR000073">
    <property type="entry name" value="AB_hydrolase_1"/>
</dbReference>
<feature type="domain" description="AB hydrolase-1" evidence="7">
    <location>
        <begin position="52"/>
        <end position="368"/>
    </location>
</feature>
<evidence type="ECO:0000256" key="5">
    <source>
        <dbReference type="PIRSR" id="PIRSR000443-1"/>
    </source>
</evidence>
<comment type="caution">
    <text evidence="4">Lacks conserved residue(s) required for the propagation of feature annotation.</text>
</comment>
<proteinExistence type="inferred from homology"/>
<gene>
    <name evidence="8" type="primary">metA</name>
    <name evidence="4" type="synonym">metXA</name>
    <name evidence="8" type="ORF">HLASF_2152</name>
</gene>
<dbReference type="HAMAP" id="MF_00296">
    <property type="entry name" value="MetX_acyltransf"/>
    <property type="match status" value="1"/>
</dbReference>
<dbReference type="Proteomes" id="UP000069906">
    <property type="component" value="Chromosome"/>
</dbReference>
<feature type="binding site" evidence="4">
    <location>
        <position position="362"/>
    </location>
    <ligand>
        <name>substrate</name>
    </ligand>
</feature>
<dbReference type="Gene3D" id="3.40.50.1820">
    <property type="entry name" value="alpha/beta hydrolase"/>
    <property type="match status" value="1"/>
</dbReference>
<evidence type="ECO:0000256" key="6">
    <source>
        <dbReference type="SAM" id="MobiDB-lite"/>
    </source>
</evidence>
<keyword evidence="4 8" id="KW-0012">Acyltransferase</keyword>
<comment type="function">
    <text evidence="1 4">Transfers an acetyl group from acetyl-CoA to L-homoserine, forming acetyl-L-homoserine.</text>
</comment>
<dbReference type="AlphaFoldDB" id="A0A0F7PH78"/>
<protein>
    <recommendedName>
        <fullName evidence="4">Homoserine O-acetyltransferase</fullName>
        <shortName evidence="4">HAT</shortName>
        <ecNumber evidence="4">2.3.1.31</ecNumber>
    </recommendedName>
    <alternativeName>
        <fullName evidence="4">Homoserine transacetylase</fullName>
        <shortName evidence="4">HTA</shortName>
    </alternativeName>
</protein>
<sequence length="397" mass="42527">MDMTGATHTTDDDRSETDEGPTTVNVGQFEFERGGSVDLDVAYETYGDPTNPPVLVAHALTGSQYVAGAAPEELGAQAGSWWDDIVGQGRPLDTREFFVVSANVPGSCYGTTGPASEGPDGEPYGPDFPAVTVTDWVRAQAQLLDHLGIDTLYAVVGGSVGGMNAIEWAKQYPERVERVAAIATAPRLDAQMLALDAIARRAITSDPNFGDGRYYGDEHPDEGLATARRIGHVQYLSKTSLEDRFGRRAAERAITAIDDPTADAFPYRDVVSYLDYNAERFTERFDANSYLYLLRAMDEYDLARGAGSDAAALAGFDGEALVVSYTGDWHFTVEQAETLATAFEHAGAAVSHRVVDSDYGHDAFLVEPETVGAPLSAFLDGGAEKAGFAPVHASLFS</sequence>
<dbReference type="NCBIfam" id="NF001209">
    <property type="entry name" value="PRK00175.1"/>
    <property type="match status" value="1"/>
</dbReference>
<reference evidence="8 9" key="1">
    <citation type="journal article" date="2015" name="ISME J.">
        <title>Elemental sulfur and acetate can support life of a novel strictly anaerobic haloarchaeon.</title>
        <authorList>
            <person name="Sorokin D.Y."/>
            <person name="Kublanov I.V."/>
            <person name="Gavrilov S.N."/>
            <person name="Rojo D."/>
            <person name="Roman P."/>
            <person name="Golyshin P.N."/>
            <person name="Slepak V.Z."/>
            <person name="Smedile F."/>
            <person name="Ferrer M."/>
            <person name="Messina E."/>
            <person name="La Cono V."/>
            <person name="Yakimov M.M."/>
        </authorList>
    </citation>
    <scope>NUCLEOTIDE SEQUENCE [LARGE SCALE GENOMIC DNA]</scope>
    <source>
        <strain evidence="8 9">HSR2</strain>
    </source>
</reference>
<evidence type="ECO:0000256" key="2">
    <source>
        <dbReference type="ARBA" id="ARBA00022679"/>
    </source>
</evidence>
<comment type="similarity">
    <text evidence="4">Belongs to the AB hydrolase superfamily. MetX family.</text>
</comment>
<dbReference type="HOGENOM" id="CLU_028760_1_2_2"/>
<dbReference type="KEGG" id="hsu:HLASF_2152"/>
<feature type="active site" evidence="4 5">
    <location>
        <position position="361"/>
    </location>
</feature>
<evidence type="ECO:0000259" key="7">
    <source>
        <dbReference type="Pfam" id="PF00561"/>
    </source>
</evidence>
<dbReference type="PANTHER" id="PTHR32268">
    <property type="entry name" value="HOMOSERINE O-ACETYLTRANSFERASE"/>
    <property type="match status" value="1"/>
</dbReference>
<evidence type="ECO:0000256" key="4">
    <source>
        <dbReference type="HAMAP-Rule" id="MF_00296"/>
    </source>
</evidence>
<keyword evidence="4" id="KW-0486">Methionine biosynthesis</keyword>
<dbReference type="GO" id="GO:0005737">
    <property type="term" value="C:cytoplasm"/>
    <property type="evidence" value="ECO:0007669"/>
    <property type="project" value="UniProtKB-SubCell"/>
</dbReference>
<dbReference type="Pfam" id="PF00561">
    <property type="entry name" value="Abhydrolase_1"/>
    <property type="match status" value="1"/>
</dbReference>
<comment type="catalytic activity">
    <reaction evidence="3 4">
        <text>L-homoserine + acetyl-CoA = O-acetyl-L-homoserine + CoA</text>
        <dbReference type="Rhea" id="RHEA:13701"/>
        <dbReference type="ChEBI" id="CHEBI:57287"/>
        <dbReference type="ChEBI" id="CHEBI:57288"/>
        <dbReference type="ChEBI" id="CHEBI:57476"/>
        <dbReference type="ChEBI" id="CHEBI:57716"/>
        <dbReference type="EC" id="2.3.1.31"/>
    </reaction>
</comment>
<accession>A0A0F7PH78</accession>
<organism evidence="8 9">
    <name type="scientific">Halanaeroarchaeum sulfurireducens</name>
    <dbReference type="NCBI Taxonomy" id="1604004"/>
    <lineage>
        <taxon>Archaea</taxon>
        <taxon>Methanobacteriati</taxon>
        <taxon>Methanobacteriota</taxon>
        <taxon>Stenosarchaea group</taxon>
        <taxon>Halobacteria</taxon>
        <taxon>Halobacteriales</taxon>
        <taxon>Halobacteriaceae</taxon>
        <taxon>Halanaeroarchaeum</taxon>
    </lineage>
</organism>
<dbReference type="NCBIfam" id="TIGR01392">
    <property type="entry name" value="homoserO_Ac_trn"/>
    <property type="match status" value="1"/>
</dbReference>
<dbReference type="GO" id="GO:0009086">
    <property type="term" value="P:methionine biosynthetic process"/>
    <property type="evidence" value="ECO:0007669"/>
    <property type="project" value="UniProtKB-UniRule"/>
</dbReference>
<comment type="subcellular location">
    <subcellularLocation>
        <location evidence="4">Cytoplasm</location>
    </subcellularLocation>
</comment>
<feature type="region of interest" description="Disordered" evidence="6">
    <location>
        <begin position="1"/>
        <end position="27"/>
    </location>
</feature>
<evidence type="ECO:0000313" key="8">
    <source>
        <dbReference type="EMBL" id="AKH98613.1"/>
    </source>
</evidence>
<feature type="active site" description="Nucleophile" evidence="4 5">
    <location>
        <position position="159"/>
    </location>
</feature>